<evidence type="ECO:0000256" key="3">
    <source>
        <dbReference type="ARBA" id="ARBA00022741"/>
    </source>
</evidence>
<dbReference type="PROSITE" id="PS00211">
    <property type="entry name" value="ABC_TRANSPORTER_1"/>
    <property type="match status" value="1"/>
</dbReference>
<keyword evidence="5 7" id="KW-1133">Transmembrane helix</keyword>
<evidence type="ECO:0000256" key="1">
    <source>
        <dbReference type="ARBA" id="ARBA00004651"/>
    </source>
</evidence>
<dbReference type="Gene3D" id="3.40.50.300">
    <property type="entry name" value="P-loop containing nucleotide triphosphate hydrolases"/>
    <property type="match status" value="1"/>
</dbReference>
<dbReference type="PROSITE" id="PS50893">
    <property type="entry name" value="ABC_TRANSPORTER_2"/>
    <property type="match status" value="1"/>
</dbReference>
<dbReference type="InterPro" id="IPR003593">
    <property type="entry name" value="AAA+_ATPase"/>
</dbReference>
<dbReference type="GO" id="GO:0005886">
    <property type="term" value="C:plasma membrane"/>
    <property type="evidence" value="ECO:0007669"/>
    <property type="project" value="UniProtKB-SubCell"/>
</dbReference>
<dbReference type="InterPro" id="IPR027417">
    <property type="entry name" value="P-loop_NTPase"/>
</dbReference>
<comment type="caution">
    <text evidence="10">The sequence shown here is derived from an EMBL/GenBank/DDBJ whole genome shotgun (WGS) entry which is preliminary data.</text>
</comment>
<keyword evidence="6 7" id="KW-0472">Membrane</keyword>
<dbReference type="Pfam" id="PF00664">
    <property type="entry name" value="ABC_membrane"/>
    <property type="match status" value="1"/>
</dbReference>
<dbReference type="RefSeq" id="WP_099151623.1">
    <property type="nucleotide sequence ID" value="NZ_PDUD01000023.1"/>
</dbReference>
<dbReference type="SUPFAM" id="SSF90123">
    <property type="entry name" value="ABC transporter transmembrane region"/>
    <property type="match status" value="1"/>
</dbReference>
<evidence type="ECO:0000313" key="11">
    <source>
        <dbReference type="Proteomes" id="UP000223913"/>
    </source>
</evidence>
<accession>A0A2D0N9M3</accession>
<feature type="transmembrane region" description="Helical" evidence="7">
    <location>
        <begin position="275"/>
        <end position="294"/>
    </location>
</feature>
<evidence type="ECO:0000256" key="7">
    <source>
        <dbReference type="SAM" id="Phobius"/>
    </source>
</evidence>
<feature type="domain" description="ABC transmembrane type-1" evidence="9">
    <location>
        <begin position="62"/>
        <end position="335"/>
    </location>
</feature>
<feature type="transmembrane region" description="Helical" evidence="7">
    <location>
        <begin position="88"/>
        <end position="106"/>
    </location>
</feature>
<dbReference type="PANTHER" id="PTHR43394">
    <property type="entry name" value="ATP-DEPENDENT PERMEASE MDL1, MITOCHONDRIAL"/>
    <property type="match status" value="1"/>
</dbReference>
<keyword evidence="2 7" id="KW-0812">Transmembrane</keyword>
<proteinExistence type="predicted"/>
<dbReference type="InterPro" id="IPR003439">
    <property type="entry name" value="ABC_transporter-like_ATP-bd"/>
</dbReference>
<evidence type="ECO:0000256" key="2">
    <source>
        <dbReference type="ARBA" id="ARBA00022692"/>
    </source>
</evidence>
<dbReference type="SUPFAM" id="SSF52540">
    <property type="entry name" value="P-loop containing nucleoside triphosphate hydrolases"/>
    <property type="match status" value="1"/>
</dbReference>
<protein>
    <submittedName>
        <fullName evidence="10">Antibiotic ABC transporter ATP-binding protein</fullName>
    </submittedName>
</protein>
<keyword evidence="11" id="KW-1185">Reference proteome</keyword>
<sequence>MNSFWRLMKYLGKYRGLVLGNIVSNILTAVFTVVAIPLLAPFLNLLFSEDDSRLLREMPPDSGGISYANDWLNYQLSQLIIQLGKEQALLYVIGAIIGAFFLKNLFRYLALFFMAPVRNGVVRDLRKQLFNKVLDLPLAYFSEERKGDTISRVSSDVQEVEGSILNVLEAVFREPLIIAGSLGYMVYVSPNLTVFVFGLILFTAFIIGGIGRTLKRSSSIVQEKLGNIVAILEEALGGLRIIKGFNAEDYQRRKFSRENNGYRITLTRLLWRRDLSSPLSEFLGISVVAILLWYGSRLVFSGNMDAEVFLTFIFAFYNVIDPAKSFSKAYYHIQKGIGAMERIELILDAPNAIQEKPDALPIEDFQSEIVYRDVRFSYRDEEGPVLRDIDLHIPKGKVIALVGPSGAGKSTIVDLLPRFYDVSGGQILIDGKDIRDYKLRDLRSLMGIVSQEAILFNDTIYNNIVFGLNDVRPEQVERAARIANAHDFITATEHGYETNIGDRGNKLSGGQRQRLTIARAILKNPPILILDEATSALDSESEQLVQSALVELMKNRTSIVIAHRLSTIQHADEIVVMKAGKIIERGDHRHLLEQQGEYRKLVALQAF</sequence>
<dbReference type="PROSITE" id="PS50929">
    <property type="entry name" value="ABC_TM1F"/>
    <property type="match status" value="1"/>
</dbReference>
<evidence type="ECO:0000256" key="6">
    <source>
        <dbReference type="ARBA" id="ARBA00023136"/>
    </source>
</evidence>
<organism evidence="10 11">
    <name type="scientific">Flavilitoribacter nigricans (strain ATCC 23147 / DSM 23189 / NBRC 102662 / NCIMB 1420 / SS-2)</name>
    <name type="common">Lewinella nigricans</name>
    <dbReference type="NCBI Taxonomy" id="1122177"/>
    <lineage>
        <taxon>Bacteria</taxon>
        <taxon>Pseudomonadati</taxon>
        <taxon>Bacteroidota</taxon>
        <taxon>Saprospiria</taxon>
        <taxon>Saprospirales</taxon>
        <taxon>Lewinellaceae</taxon>
        <taxon>Flavilitoribacter</taxon>
    </lineage>
</organism>
<reference evidence="10 11" key="1">
    <citation type="submission" date="2017-10" db="EMBL/GenBank/DDBJ databases">
        <title>The draft genome sequence of Lewinella nigricans NBRC 102662.</title>
        <authorList>
            <person name="Wang K."/>
        </authorList>
    </citation>
    <scope>NUCLEOTIDE SEQUENCE [LARGE SCALE GENOMIC DNA]</scope>
    <source>
        <strain evidence="10 11">NBRC 102662</strain>
    </source>
</reference>
<evidence type="ECO:0000256" key="4">
    <source>
        <dbReference type="ARBA" id="ARBA00022840"/>
    </source>
</evidence>
<comment type="subcellular location">
    <subcellularLocation>
        <location evidence="1">Cell membrane</location>
        <topology evidence="1">Multi-pass membrane protein</topology>
    </subcellularLocation>
</comment>
<gene>
    <name evidence="10" type="ORF">CRP01_18805</name>
</gene>
<dbReference type="CDD" id="cd03251">
    <property type="entry name" value="ABCC_MsbA"/>
    <property type="match status" value="1"/>
</dbReference>
<keyword evidence="3" id="KW-0547">Nucleotide-binding</keyword>
<dbReference type="AlphaFoldDB" id="A0A2D0N9M3"/>
<dbReference type="Proteomes" id="UP000223913">
    <property type="component" value="Unassembled WGS sequence"/>
</dbReference>
<dbReference type="InterPro" id="IPR017871">
    <property type="entry name" value="ABC_transporter-like_CS"/>
</dbReference>
<feature type="transmembrane region" description="Helical" evidence="7">
    <location>
        <begin position="192"/>
        <end position="214"/>
    </location>
</feature>
<dbReference type="GO" id="GO:0005524">
    <property type="term" value="F:ATP binding"/>
    <property type="evidence" value="ECO:0007669"/>
    <property type="project" value="UniProtKB-KW"/>
</dbReference>
<dbReference type="PANTHER" id="PTHR43394:SF1">
    <property type="entry name" value="ATP-BINDING CASSETTE SUB-FAMILY B MEMBER 10, MITOCHONDRIAL"/>
    <property type="match status" value="1"/>
</dbReference>
<evidence type="ECO:0000259" key="9">
    <source>
        <dbReference type="PROSITE" id="PS50929"/>
    </source>
</evidence>
<dbReference type="CDD" id="cd18552">
    <property type="entry name" value="ABC_6TM_MsbA_like"/>
    <property type="match status" value="1"/>
</dbReference>
<dbReference type="InterPro" id="IPR011527">
    <property type="entry name" value="ABC1_TM_dom"/>
</dbReference>
<feature type="transmembrane region" description="Helical" evidence="7">
    <location>
        <begin position="22"/>
        <end position="47"/>
    </location>
</feature>
<dbReference type="OrthoDB" id="9780296at2"/>
<dbReference type="Pfam" id="PF00005">
    <property type="entry name" value="ABC_tran"/>
    <property type="match status" value="1"/>
</dbReference>
<dbReference type="GO" id="GO:0016887">
    <property type="term" value="F:ATP hydrolysis activity"/>
    <property type="evidence" value="ECO:0007669"/>
    <property type="project" value="InterPro"/>
</dbReference>
<dbReference type="EMBL" id="PDUD01000023">
    <property type="protein sequence ID" value="PHN05076.1"/>
    <property type="molecule type" value="Genomic_DNA"/>
</dbReference>
<evidence type="ECO:0000259" key="8">
    <source>
        <dbReference type="PROSITE" id="PS50893"/>
    </source>
</evidence>
<dbReference type="InterPro" id="IPR036640">
    <property type="entry name" value="ABC1_TM_sf"/>
</dbReference>
<dbReference type="SMART" id="SM00382">
    <property type="entry name" value="AAA"/>
    <property type="match status" value="1"/>
</dbReference>
<evidence type="ECO:0000313" key="10">
    <source>
        <dbReference type="EMBL" id="PHN05076.1"/>
    </source>
</evidence>
<dbReference type="FunFam" id="3.40.50.300:FF:000218">
    <property type="entry name" value="Multidrug ABC transporter ATP-binding protein"/>
    <property type="match status" value="1"/>
</dbReference>
<name>A0A2D0N9M3_FLAN2</name>
<dbReference type="Gene3D" id="1.20.1560.10">
    <property type="entry name" value="ABC transporter type 1, transmembrane domain"/>
    <property type="match status" value="1"/>
</dbReference>
<feature type="domain" description="ABC transporter" evidence="8">
    <location>
        <begin position="369"/>
        <end position="604"/>
    </location>
</feature>
<evidence type="ECO:0000256" key="5">
    <source>
        <dbReference type="ARBA" id="ARBA00022989"/>
    </source>
</evidence>
<dbReference type="GO" id="GO:0015421">
    <property type="term" value="F:ABC-type oligopeptide transporter activity"/>
    <property type="evidence" value="ECO:0007669"/>
    <property type="project" value="TreeGrafter"/>
</dbReference>
<keyword evidence="4 10" id="KW-0067">ATP-binding</keyword>
<dbReference type="InterPro" id="IPR039421">
    <property type="entry name" value="Type_1_exporter"/>
</dbReference>